<dbReference type="RefSeq" id="WP_134016843.1">
    <property type="nucleotide sequence ID" value="NZ_SOEC01000004.1"/>
</dbReference>
<reference evidence="1 2" key="1">
    <citation type="submission" date="2019-03" db="EMBL/GenBank/DDBJ databases">
        <title>Freshwater and sediment microbial communities from various areas in North America, analyzing microbe dynamics in response to fracking.</title>
        <authorList>
            <person name="Lamendella R."/>
        </authorList>
    </citation>
    <scope>NUCLEOTIDE SEQUENCE [LARGE SCALE GENOMIC DNA]</scope>
    <source>
        <strain evidence="1 2">6_TX</strain>
    </source>
</reference>
<organism evidence="1 2">
    <name type="scientific">Modicisalibacter xianhensis</name>
    <dbReference type="NCBI Taxonomy" id="442341"/>
    <lineage>
        <taxon>Bacteria</taxon>
        <taxon>Pseudomonadati</taxon>
        <taxon>Pseudomonadota</taxon>
        <taxon>Gammaproteobacteria</taxon>
        <taxon>Oceanospirillales</taxon>
        <taxon>Halomonadaceae</taxon>
        <taxon>Modicisalibacter</taxon>
    </lineage>
</organism>
<dbReference type="EMBL" id="SOEC01000004">
    <property type="protein sequence ID" value="TDX30776.1"/>
    <property type="molecule type" value="Genomic_DNA"/>
</dbReference>
<name>A0A4R8G2F9_9GAMM</name>
<dbReference type="AlphaFoldDB" id="A0A4R8G2F9"/>
<sequence>MSCQQCGSGNTSRFTIGTGKQHDYCHKCGGHVYEGQVFDKRTWDRWINGEIERPAREEQLDMWGAE</sequence>
<evidence type="ECO:0000313" key="1">
    <source>
        <dbReference type="EMBL" id="TDX30776.1"/>
    </source>
</evidence>
<dbReference type="OrthoDB" id="7067954at2"/>
<evidence type="ECO:0000313" key="2">
    <source>
        <dbReference type="Proteomes" id="UP000294489"/>
    </source>
</evidence>
<gene>
    <name evidence="1" type="ORF">DFO67_10431</name>
</gene>
<proteinExistence type="predicted"/>
<evidence type="ECO:0008006" key="3">
    <source>
        <dbReference type="Google" id="ProtNLM"/>
    </source>
</evidence>
<comment type="caution">
    <text evidence="1">The sequence shown here is derived from an EMBL/GenBank/DDBJ whole genome shotgun (WGS) entry which is preliminary data.</text>
</comment>
<dbReference type="Proteomes" id="UP000294489">
    <property type="component" value="Unassembled WGS sequence"/>
</dbReference>
<accession>A0A4R8G2F9</accession>
<protein>
    <recommendedName>
        <fullName evidence="3">Transcription factor zinc-finger domain-containing protein</fullName>
    </recommendedName>
</protein>